<organism evidence="1 2">
    <name type="scientific">Pseudomonas oryzihabitans</name>
    <dbReference type="NCBI Taxonomy" id="47885"/>
    <lineage>
        <taxon>Bacteria</taxon>
        <taxon>Pseudomonadati</taxon>
        <taxon>Pseudomonadota</taxon>
        <taxon>Gammaproteobacteria</taxon>
        <taxon>Pseudomonadales</taxon>
        <taxon>Pseudomonadaceae</taxon>
        <taxon>Pseudomonas</taxon>
    </lineage>
</organism>
<comment type="caution">
    <text evidence="1">The sequence shown here is derived from an EMBL/GenBank/DDBJ whole genome shotgun (WGS) entry which is preliminary data.</text>
</comment>
<sequence length="46" mass="5070">MDGTDSRTADAARDGGKNENRIEARLYACKLGIYPVVRQTIQEATN</sequence>
<reference evidence="1" key="1">
    <citation type="submission" date="2023-08" db="EMBL/GenBank/DDBJ databases">
        <title>Functional and genomic diversity of the sorghum phyllosphere microbiome.</title>
        <authorList>
            <person name="Shade A."/>
        </authorList>
    </citation>
    <scope>NUCLEOTIDE SEQUENCE</scope>
    <source>
        <strain evidence="1">SORGH_AS_0201</strain>
    </source>
</reference>
<evidence type="ECO:0000313" key="2">
    <source>
        <dbReference type="Proteomes" id="UP001268036"/>
    </source>
</evidence>
<evidence type="ECO:0000313" key="1">
    <source>
        <dbReference type="EMBL" id="MDR6235792.1"/>
    </source>
</evidence>
<dbReference type="RefSeq" id="WP_309760705.1">
    <property type="nucleotide sequence ID" value="NZ_JAVDSY010000009.1"/>
</dbReference>
<dbReference type="EMBL" id="JAVJAF010000001">
    <property type="protein sequence ID" value="MDR6235792.1"/>
    <property type="molecule type" value="Genomic_DNA"/>
</dbReference>
<gene>
    <name evidence="1" type="ORF">QE440_003533</name>
</gene>
<proteinExistence type="predicted"/>
<name>A0AAJ2BSZ7_9PSED</name>
<dbReference type="AlphaFoldDB" id="A0AAJ2BSZ7"/>
<accession>A0AAJ2BSZ7</accession>
<protein>
    <submittedName>
        <fullName evidence="1">Uncharacterized protein</fullName>
    </submittedName>
</protein>
<dbReference type="Proteomes" id="UP001268036">
    <property type="component" value="Unassembled WGS sequence"/>
</dbReference>